<dbReference type="KEGG" id="pgr:PGTG_09743"/>
<evidence type="ECO:0000256" key="1">
    <source>
        <dbReference type="SAM" id="MobiDB-lite"/>
    </source>
</evidence>
<dbReference type="RefSeq" id="XP_003328449.2">
    <property type="nucleotide sequence ID" value="XM_003328401.2"/>
</dbReference>
<dbReference type="Pfam" id="PF20515">
    <property type="entry name" value="2OG-FeII_Oxy_6"/>
    <property type="match status" value="1"/>
</dbReference>
<keyword evidence="4" id="KW-1185">Reference proteome</keyword>
<evidence type="ECO:0000313" key="3">
    <source>
        <dbReference type="EMBL" id="EFP84030.2"/>
    </source>
</evidence>
<dbReference type="InParanoid" id="E3KIA5"/>
<evidence type="ECO:0000313" key="4">
    <source>
        <dbReference type="Proteomes" id="UP000008783"/>
    </source>
</evidence>
<reference evidence="4" key="2">
    <citation type="journal article" date="2011" name="Proc. Natl. Acad. Sci. U.S.A.">
        <title>Obligate biotrophy features unraveled by the genomic analysis of rust fungi.</title>
        <authorList>
            <person name="Duplessis S."/>
            <person name="Cuomo C.A."/>
            <person name="Lin Y.-C."/>
            <person name="Aerts A."/>
            <person name="Tisserant E."/>
            <person name="Veneault-Fourrey C."/>
            <person name="Joly D.L."/>
            <person name="Hacquard S."/>
            <person name="Amselem J."/>
            <person name="Cantarel B.L."/>
            <person name="Chiu R."/>
            <person name="Coutinho P.M."/>
            <person name="Feau N."/>
            <person name="Field M."/>
            <person name="Frey P."/>
            <person name="Gelhaye E."/>
            <person name="Goldberg J."/>
            <person name="Grabherr M.G."/>
            <person name="Kodira C.D."/>
            <person name="Kohler A."/>
            <person name="Kuees U."/>
            <person name="Lindquist E.A."/>
            <person name="Lucas S.M."/>
            <person name="Mago R."/>
            <person name="Mauceli E."/>
            <person name="Morin E."/>
            <person name="Murat C."/>
            <person name="Pangilinan J.L."/>
            <person name="Park R."/>
            <person name="Pearson M."/>
            <person name="Quesneville H."/>
            <person name="Rouhier N."/>
            <person name="Sakthikumar S."/>
            <person name="Salamov A.A."/>
            <person name="Schmutz J."/>
            <person name="Selles B."/>
            <person name="Shapiro H."/>
            <person name="Tanguay P."/>
            <person name="Tuskan G.A."/>
            <person name="Henrissat B."/>
            <person name="Van de Peer Y."/>
            <person name="Rouze P."/>
            <person name="Ellis J.G."/>
            <person name="Dodds P.N."/>
            <person name="Schein J.E."/>
            <person name="Zhong S."/>
            <person name="Hamelin R.C."/>
            <person name="Grigoriev I.V."/>
            <person name="Szabo L.J."/>
            <person name="Martin F."/>
        </authorList>
    </citation>
    <scope>NUCLEOTIDE SEQUENCE [LARGE SCALE GENOMIC DNA]</scope>
    <source>
        <strain evidence="4">CRL 75-36-700-3 / race SCCL</strain>
    </source>
</reference>
<accession>E3KIA5</accession>
<organism evidence="3 4">
    <name type="scientific">Puccinia graminis f. sp. tritici (strain CRL 75-36-700-3 / race SCCL)</name>
    <name type="common">Black stem rust fungus</name>
    <dbReference type="NCBI Taxonomy" id="418459"/>
    <lineage>
        <taxon>Eukaryota</taxon>
        <taxon>Fungi</taxon>
        <taxon>Dikarya</taxon>
        <taxon>Basidiomycota</taxon>
        <taxon>Pucciniomycotina</taxon>
        <taxon>Pucciniomycetes</taxon>
        <taxon>Pucciniales</taxon>
        <taxon>Pucciniaceae</taxon>
        <taxon>Puccinia</taxon>
    </lineage>
</organism>
<feature type="region of interest" description="Disordered" evidence="1">
    <location>
        <begin position="1"/>
        <end position="41"/>
    </location>
</feature>
<dbReference type="GeneID" id="10532725"/>
<dbReference type="AlphaFoldDB" id="E3KIA5"/>
<dbReference type="VEuPathDB" id="FungiDB:PGTG_09743"/>
<name>E3KIA5_PUCGT</name>
<sequence length="391" mass="44278">MSSNRKEYLKQRKRDNRNERRSNDRTSELRLSGHDPDPSLPPERIVWSIQKYKPCELFPHQILEGDRKPTPAELEHAQSVAEDFFYFGHGKVVVLDEDNENEIIAIIEFTPLEELSPQQIRDLNIVTAFLHKCKRFVNSISSAPRCWGGKMWAFGWRKCMDAFKLAGLYLNSAKIRAAKAEYDSHMRSSPRPSKILGKMFKNLANVAFEQNRDLMKANSIPAFASLHHQDPLGEFDCSPNLTFTTGGFYNPPHKDDEDLQDFAFALFLPTKTADGTLVNPSENYNITGGAFVFPDYGIGINFSEQKGVKNYAGQRFGSDSATSPTASVLERWSGRESRHTRTKRSITGSESVSLLRKIQGSTRIALNLEPQSKKYVNAEILYSYAPDDNLV</sequence>
<dbReference type="InterPro" id="IPR046798">
    <property type="entry name" value="2OG-FeII_Oxy_6"/>
</dbReference>
<protein>
    <recommendedName>
        <fullName evidence="2">Tet-like 2OG-Fe(II) oxygenase domain-containing protein</fullName>
    </recommendedName>
</protein>
<dbReference type="HOGENOM" id="CLU_026798_0_0_1"/>
<dbReference type="OrthoDB" id="2503705at2759"/>
<evidence type="ECO:0000259" key="2">
    <source>
        <dbReference type="Pfam" id="PF20515"/>
    </source>
</evidence>
<reference key="1">
    <citation type="submission" date="2007-01" db="EMBL/GenBank/DDBJ databases">
        <title>The Genome Sequence of Puccinia graminis f. sp. tritici Strain CRL 75-36-700-3.</title>
        <authorList>
            <consortium name="The Broad Institute Genome Sequencing Platform"/>
            <person name="Birren B."/>
            <person name="Lander E."/>
            <person name="Galagan J."/>
            <person name="Nusbaum C."/>
            <person name="Devon K."/>
            <person name="Cuomo C."/>
            <person name="Jaffe D."/>
            <person name="Butler J."/>
            <person name="Alvarez P."/>
            <person name="Gnerre S."/>
            <person name="Grabherr M."/>
            <person name="Mauceli E."/>
            <person name="Brockman W."/>
            <person name="Young S."/>
            <person name="LaButti K."/>
            <person name="Sykes S."/>
            <person name="DeCaprio D."/>
            <person name="Crawford M."/>
            <person name="Koehrsen M."/>
            <person name="Engels R."/>
            <person name="Montgomery P."/>
            <person name="Pearson M."/>
            <person name="Howarth C."/>
            <person name="Larson L."/>
            <person name="White J."/>
            <person name="Zeng Q."/>
            <person name="Kodira C."/>
            <person name="Yandava C."/>
            <person name="Alvarado L."/>
            <person name="O'Leary S."/>
            <person name="Szabo L."/>
            <person name="Dean R."/>
            <person name="Schein J."/>
        </authorList>
    </citation>
    <scope>NUCLEOTIDE SEQUENCE</scope>
    <source>
        <strain>CRL 75-36-700-3</strain>
    </source>
</reference>
<gene>
    <name evidence="3" type="ORF">PGTG_09743</name>
</gene>
<dbReference type="Proteomes" id="UP000008783">
    <property type="component" value="Unassembled WGS sequence"/>
</dbReference>
<feature type="compositionally biased region" description="Basic and acidic residues" evidence="1">
    <location>
        <begin position="1"/>
        <end position="37"/>
    </location>
</feature>
<dbReference type="EMBL" id="DS178288">
    <property type="protein sequence ID" value="EFP84030.2"/>
    <property type="molecule type" value="Genomic_DNA"/>
</dbReference>
<proteinExistence type="predicted"/>
<feature type="domain" description="Tet-like 2OG-Fe(II) oxygenase" evidence="2">
    <location>
        <begin position="116"/>
        <end position="308"/>
    </location>
</feature>